<comment type="caution">
    <text evidence="2">The sequence shown here is derived from an EMBL/GenBank/DDBJ whole genome shotgun (WGS) entry which is preliminary data.</text>
</comment>
<protein>
    <submittedName>
        <fullName evidence="2">Uncharacterized protein</fullName>
    </submittedName>
</protein>
<feature type="region of interest" description="Disordered" evidence="1">
    <location>
        <begin position="1"/>
        <end position="54"/>
    </location>
</feature>
<gene>
    <name evidence="2" type="ORF">V6N12_068463</name>
</gene>
<dbReference type="Proteomes" id="UP001472677">
    <property type="component" value="Unassembled WGS sequence"/>
</dbReference>
<evidence type="ECO:0000313" key="3">
    <source>
        <dbReference type="Proteomes" id="UP001472677"/>
    </source>
</evidence>
<keyword evidence="3" id="KW-1185">Reference proteome</keyword>
<sequence length="139" mass="16087">MISPATWRILTGNKEKEKGNRKMNEPTPNSEAAKTMPASISFPEEPMPTKSVPTEENWRATIGKYMISMARNQEVIFKKIQRMEHKSIRLYHYTNGWDKAIREAISRIIPGDLQLVCWILFITSNTSFIKYQRTFCTGS</sequence>
<feature type="compositionally biased region" description="Basic and acidic residues" evidence="1">
    <location>
        <begin position="13"/>
        <end position="24"/>
    </location>
</feature>
<dbReference type="EMBL" id="JBBPBM010000005">
    <property type="protein sequence ID" value="KAK8584217.1"/>
    <property type="molecule type" value="Genomic_DNA"/>
</dbReference>
<accession>A0ABR2FQ19</accession>
<proteinExistence type="predicted"/>
<reference evidence="2 3" key="1">
    <citation type="journal article" date="2024" name="G3 (Bethesda)">
        <title>Genome assembly of Hibiscus sabdariffa L. provides insights into metabolisms of medicinal natural products.</title>
        <authorList>
            <person name="Kim T."/>
        </authorList>
    </citation>
    <scope>NUCLEOTIDE SEQUENCE [LARGE SCALE GENOMIC DNA]</scope>
    <source>
        <strain evidence="2">TK-2024</strain>
        <tissue evidence="2">Old leaves</tissue>
    </source>
</reference>
<organism evidence="2 3">
    <name type="scientific">Hibiscus sabdariffa</name>
    <name type="common">roselle</name>
    <dbReference type="NCBI Taxonomy" id="183260"/>
    <lineage>
        <taxon>Eukaryota</taxon>
        <taxon>Viridiplantae</taxon>
        <taxon>Streptophyta</taxon>
        <taxon>Embryophyta</taxon>
        <taxon>Tracheophyta</taxon>
        <taxon>Spermatophyta</taxon>
        <taxon>Magnoliopsida</taxon>
        <taxon>eudicotyledons</taxon>
        <taxon>Gunneridae</taxon>
        <taxon>Pentapetalae</taxon>
        <taxon>rosids</taxon>
        <taxon>malvids</taxon>
        <taxon>Malvales</taxon>
        <taxon>Malvaceae</taxon>
        <taxon>Malvoideae</taxon>
        <taxon>Hibiscus</taxon>
    </lineage>
</organism>
<evidence type="ECO:0000256" key="1">
    <source>
        <dbReference type="SAM" id="MobiDB-lite"/>
    </source>
</evidence>
<name>A0ABR2FQ19_9ROSI</name>
<evidence type="ECO:0000313" key="2">
    <source>
        <dbReference type="EMBL" id="KAK8584217.1"/>
    </source>
</evidence>